<protein>
    <submittedName>
        <fullName evidence="1">Uncharacterized protein</fullName>
    </submittedName>
</protein>
<comment type="caution">
    <text evidence="1">The sequence shown here is derived from an EMBL/GenBank/DDBJ whole genome shotgun (WGS) entry which is preliminary data.</text>
</comment>
<proteinExistence type="predicted"/>
<organism evidence="1 2">
    <name type="scientific">Eumeta variegata</name>
    <name type="common">Bagworm moth</name>
    <name type="synonym">Eumeta japonica</name>
    <dbReference type="NCBI Taxonomy" id="151549"/>
    <lineage>
        <taxon>Eukaryota</taxon>
        <taxon>Metazoa</taxon>
        <taxon>Ecdysozoa</taxon>
        <taxon>Arthropoda</taxon>
        <taxon>Hexapoda</taxon>
        <taxon>Insecta</taxon>
        <taxon>Pterygota</taxon>
        <taxon>Neoptera</taxon>
        <taxon>Endopterygota</taxon>
        <taxon>Lepidoptera</taxon>
        <taxon>Glossata</taxon>
        <taxon>Ditrysia</taxon>
        <taxon>Tineoidea</taxon>
        <taxon>Psychidae</taxon>
        <taxon>Oiketicinae</taxon>
        <taxon>Eumeta</taxon>
    </lineage>
</organism>
<dbReference type="AlphaFoldDB" id="A0A4C1VDZ5"/>
<dbReference type="EMBL" id="BGZK01000315">
    <property type="protein sequence ID" value="GBP36174.1"/>
    <property type="molecule type" value="Genomic_DNA"/>
</dbReference>
<gene>
    <name evidence="1" type="ORF">EVAR_4318_1</name>
</gene>
<sequence length="410" mass="47359">MHPISWDTKRYETASNRSANGYTYKCRDNSKHHLFIQGSDRIIYSLKTSSRVTNIWKLVFPVTNVIRLLDIMAELRQRHRSAQTIPKPSVQEVVEIHDGGERIIREKVIPQTRVNNRPYDVKVEMLSMCFAGRCSDLSGKRTSSLYDISSNEDAVQWDYAAGRKELSDFSDTDLAMLQQRMRETFGASCYIRSDGSITNNVHEKIRTSTPGYLQILQDRDSIILYFIVKCLPYQSITSFRRCTTAPPVVNDLYLLRMRRHSCSKYQKCVIDLRRFCRQFSPKKNEKEIEFLSLSLPSRDSNFLILSSKRYSRSRPVNSPNSPFLQYKNCINICGMSPERDAVLQQAMKTAKVVFVLCRYGPRHDHSILDSGAPPFDSSILAESVFFSLVSIGTRDFLVRYQRTGPLNYRF</sequence>
<accession>A0A4C1VDZ5</accession>
<reference evidence="1 2" key="1">
    <citation type="journal article" date="2019" name="Commun. Biol.">
        <title>The bagworm genome reveals a unique fibroin gene that provides high tensile strength.</title>
        <authorList>
            <person name="Kono N."/>
            <person name="Nakamura H."/>
            <person name="Ohtoshi R."/>
            <person name="Tomita M."/>
            <person name="Numata K."/>
            <person name="Arakawa K."/>
        </authorList>
    </citation>
    <scope>NUCLEOTIDE SEQUENCE [LARGE SCALE GENOMIC DNA]</scope>
</reference>
<evidence type="ECO:0000313" key="1">
    <source>
        <dbReference type="EMBL" id="GBP36174.1"/>
    </source>
</evidence>
<name>A0A4C1VDZ5_EUMVA</name>
<evidence type="ECO:0000313" key="2">
    <source>
        <dbReference type="Proteomes" id="UP000299102"/>
    </source>
</evidence>
<dbReference type="Proteomes" id="UP000299102">
    <property type="component" value="Unassembled WGS sequence"/>
</dbReference>
<keyword evidence="2" id="KW-1185">Reference proteome</keyword>